<name>A0ABN0P1N9_TRELE</name>
<accession>A0ABN0P1N9</accession>
<comment type="caution">
    <text evidence="1">The sequence shown here is derived from an EMBL/GenBank/DDBJ whole genome shotgun (WGS) entry which is preliminary data.</text>
</comment>
<proteinExistence type="predicted"/>
<reference evidence="1 2" key="1">
    <citation type="submission" date="2013-08" db="EMBL/GenBank/DDBJ databases">
        <authorList>
            <person name="Weinstock G."/>
            <person name="Sodergren E."/>
            <person name="Wylie T."/>
            <person name="Fulton L."/>
            <person name="Fulton R."/>
            <person name="Fronick C."/>
            <person name="O'Laughlin M."/>
            <person name="Godfrey J."/>
            <person name="Miner T."/>
            <person name="Herter B."/>
            <person name="Appelbaum E."/>
            <person name="Cordes M."/>
            <person name="Lek S."/>
            <person name="Wollam A."/>
            <person name="Pepin K.H."/>
            <person name="Palsikar V.B."/>
            <person name="Mitreva M."/>
            <person name="Wilson R.K."/>
        </authorList>
    </citation>
    <scope>NUCLEOTIDE SEQUENCE [LARGE SCALE GENOMIC DNA]</scope>
    <source>
        <strain evidence="1 2">ATCC 700332</strain>
    </source>
</reference>
<evidence type="ECO:0000313" key="2">
    <source>
        <dbReference type="Proteomes" id="UP000016649"/>
    </source>
</evidence>
<gene>
    <name evidence="1" type="ORF">HMPREF9193_00072</name>
</gene>
<dbReference type="Proteomes" id="UP000016649">
    <property type="component" value="Unassembled WGS sequence"/>
</dbReference>
<dbReference type="EMBL" id="AWVH01000002">
    <property type="protein sequence ID" value="ERJ94535.1"/>
    <property type="molecule type" value="Genomic_DNA"/>
</dbReference>
<evidence type="ECO:0008006" key="3">
    <source>
        <dbReference type="Google" id="ProtNLM"/>
    </source>
</evidence>
<organism evidence="1 2">
    <name type="scientific">Treponema lecithinolyticum ATCC 700332</name>
    <dbReference type="NCBI Taxonomy" id="1321815"/>
    <lineage>
        <taxon>Bacteria</taxon>
        <taxon>Pseudomonadati</taxon>
        <taxon>Spirochaetota</taxon>
        <taxon>Spirochaetia</taxon>
        <taxon>Spirochaetales</taxon>
        <taxon>Treponemataceae</taxon>
        <taxon>Treponema</taxon>
    </lineage>
</organism>
<keyword evidence="2" id="KW-1185">Reference proteome</keyword>
<evidence type="ECO:0000313" key="1">
    <source>
        <dbReference type="EMBL" id="ERJ94535.1"/>
    </source>
</evidence>
<protein>
    <recommendedName>
        <fullName evidence="3">Lipoprotein</fullName>
    </recommendedName>
</protein>
<sequence>MGAHLYNGKPMNKYIFWVLLGVLMFFNSCKTYTITRYYSKDELDFISGKKYKFSNEHLFNENLVFVYFNDCFEAEDNFYSVCTAFYNKTGKAPSIKISDFTVKDENGKIIFTAEDVDSDKIQLYKAEKMTDNGYYQYFFGFDRPIKTEDVKDRCYYVSCTLNGTEFKDTLIRVEQKRFGPFV</sequence>